<keyword evidence="3" id="KW-1185">Reference proteome</keyword>
<reference evidence="3" key="1">
    <citation type="journal article" date="2018" name="Front. Microbiol.">
        <title>Genome-Based Analysis Reveals the Taxonomy and Diversity of the Family Idiomarinaceae.</title>
        <authorList>
            <person name="Liu Y."/>
            <person name="Lai Q."/>
            <person name="Shao Z."/>
        </authorList>
    </citation>
    <scope>NUCLEOTIDE SEQUENCE [LARGE SCALE GENOMIC DNA]</scope>
    <source>
        <strain evidence="3">SN-14</strain>
    </source>
</reference>
<evidence type="ECO:0000313" key="3">
    <source>
        <dbReference type="Proteomes" id="UP000286680"/>
    </source>
</evidence>
<comment type="caution">
    <text evidence="2">The sequence shown here is derived from an EMBL/GenBank/DDBJ whole genome shotgun (WGS) entry which is preliminary data.</text>
</comment>
<dbReference type="Pfam" id="PF17680">
    <property type="entry name" value="FlgO"/>
    <property type="match status" value="1"/>
</dbReference>
<gene>
    <name evidence="2" type="ORF">CWE23_03535</name>
</gene>
<dbReference type="EMBL" id="PIPS01000001">
    <property type="protein sequence ID" value="RUO45104.1"/>
    <property type="molecule type" value="Genomic_DNA"/>
</dbReference>
<evidence type="ECO:0000259" key="1">
    <source>
        <dbReference type="Pfam" id="PF17680"/>
    </source>
</evidence>
<accession>A0AA94EHE6</accession>
<dbReference type="AlphaFoldDB" id="A0AA94EHE6"/>
<dbReference type="PIRSF" id="PIRSF028688">
    <property type="entry name" value="UCP_imp_028688"/>
    <property type="match status" value="1"/>
</dbReference>
<organism evidence="2 3">
    <name type="scientific">Idiomarina aquatica</name>
    <dbReference type="NCBI Taxonomy" id="1327752"/>
    <lineage>
        <taxon>Bacteria</taxon>
        <taxon>Pseudomonadati</taxon>
        <taxon>Pseudomonadota</taxon>
        <taxon>Gammaproteobacteria</taxon>
        <taxon>Alteromonadales</taxon>
        <taxon>Idiomarinaceae</taxon>
        <taxon>Idiomarina</taxon>
    </lineage>
</organism>
<dbReference type="PROSITE" id="PS51257">
    <property type="entry name" value="PROKAR_LIPOPROTEIN"/>
    <property type="match status" value="1"/>
</dbReference>
<protein>
    <recommendedName>
        <fullName evidence="1">FlgO domain-containing protein</fullName>
    </recommendedName>
</protein>
<sequence>MKHYLCIGLISALVLGGCTVLPKPDAKARLSSCDKPYQQPGSSQYASDIAQQLVHHAKADLSAATIGVTTFSNVTSDYNEGTPFAQTLAQQLMTEMHRQEMPLLDFKTTDFIRVTADGDFALTRDYLEIDEILPVTHVVVGTWAQHRAGVMVTARLVDISSKDVVSVAQTFVPQQVVRQLSEQGEKAIIRKAP</sequence>
<dbReference type="RefSeq" id="WP_126819492.1">
    <property type="nucleotide sequence ID" value="NZ_PIPS01000001.1"/>
</dbReference>
<evidence type="ECO:0000313" key="2">
    <source>
        <dbReference type="EMBL" id="RUO45104.1"/>
    </source>
</evidence>
<dbReference type="InterPro" id="IPR041215">
    <property type="entry name" value="FlgO_dom"/>
</dbReference>
<dbReference type="InterPro" id="IPR014549">
    <property type="entry name" value="FlgO"/>
</dbReference>
<dbReference type="Proteomes" id="UP000286680">
    <property type="component" value="Unassembled WGS sequence"/>
</dbReference>
<proteinExistence type="predicted"/>
<feature type="domain" description="FlgO" evidence="1">
    <location>
        <begin position="48"/>
        <end position="176"/>
    </location>
</feature>
<name>A0AA94EHE6_9GAMM</name>